<gene>
    <name evidence="1" type="ORF">B9G79_05470</name>
</gene>
<evidence type="ECO:0000313" key="2">
    <source>
        <dbReference type="Proteomes" id="UP000197003"/>
    </source>
</evidence>
<keyword evidence="1" id="KW-0378">Hydrolase</keyword>
<organism evidence="1 2">
    <name type="scientific">Bdellovibrio bacteriovorus</name>
    <dbReference type="NCBI Taxonomy" id="959"/>
    <lineage>
        <taxon>Bacteria</taxon>
        <taxon>Pseudomonadati</taxon>
        <taxon>Bdellovibrionota</taxon>
        <taxon>Bdellovibrionia</taxon>
        <taxon>Bdellovibrionales</taxon>
        <taxon>Pseudobdellovibrionaceae</taxon>
        <taxon>Bdellovibrio</taxon>
    </lineage>
</organism>
<dbReference type="OrthoDB" id="1099791at2"/>
<name>A0A1Z3N6I0_BDEBC</name>
<dbReference type="AlphaFoldDB" id="A0A1Z3N6I0"/>
<dbReference type="Proteomes" id="UP000197003">
    <property type="component" value="Chromosome"/>
</dbReference>
<dbReference type="GO" id="GO:0016787">
    <property type="term" value="F:hydrolase activity"/>
    <property type="evidence" value="ECO:0007669"/>
    <property type="project" value="UniProtKB-KW"/>
</dbReference>
<dbReference type="RefSeq" id="WP_088564638.1">
    <property type="nucleotide sequence ID" value="NZ_CP020946.1"/>
</dbReference>
<dbReference type="SUPFAM" id="SSF109604">
    <property type="entry name" value="HD-domain/PDEase-like"/>
    <property type="match status" value="1"/>
</dbReference>
<dbReference type="EMBL" id="CP020946">
    <property type="protein sequence ID" value="ASD63056.1"/>
    <property type="molecule type" value="Genomic_DNA"/>
</dbReference>
<proteinExistence type="predicted"/>
<sequence length="192" mass="21996">MNIEMPILPENLNRPEIVEKSWVVTLSGSRFSILKPDPDAIMIEDIACALARQARFNGHTRFFYSVGQHSCLGAEVSPTKEIALHMLFHDATEAYVGDLVSPVKALLPDFEIIESRIHWAISKRFNLEYPLPKVVKQIDRRLLATEVRDLITKDLKSWNISEDEPFDFPIIPWPSEVTEARFLDLAKNLLKK</sequence>
<dbReference type="Gene3D" id="1.10.3210.10">
    <property type="entry name" value="Hypothetical protein af1432"/>
    <property type="match status" value="1"/>
</dbReference>
<protein>
    <submittedName>
        <fullName evidence="1">HD family phosphohydrolase</fullName>
    </submittedName>
</protein>
<accession>A0A1Z3N6I0</accession>
<reference evidence="1 2" key="1">
    <citation type="submission" date="2017-04" db="EMBL/GenBank/DDBJ databases">
        <title>Whole genome sequence of Bdellovibrio bacteriovorus strain SSB218315.</title>
        <authorList>
            <person name="Oyedara O."/>
            <person name="Rodriguez-Perez M.A."/>
        </authorList>
    </citation>
    <scope>NUCLEOTIDE SEQUENCE [LARGE SCALE GENOMIC DNA]</scope>
    <source>
        <strain evidence="1 2">SSB218315</strain>
    </source>
</reference>
<evidence type="ECO:0000313" key="1">
    <source>
        <dbReference type="EMBL" id="ASD63056.1"/>
    </source>
</evidence>